<protein>
    <submittedName>
        <fullName evidence="3">C-terminal processing protease CtpA/Prc, contains a PDZ domain</fullName>
    </submittedName>
</protein>
<dbReference type="AlphaFoldDB" id="A0A1K1R2U9"/>
<dbReference type="GO" id="GO:0030288">
    <property type="term" value="C:outer membrane-bounded periplasmic space"/>
    <property type="evidence" value="ECO:0007669"/>
    <property type="project" value="TreeGrafter"/>
</dbReference>
<keyword evidence="4" id="KW-1185">Reference proteome</keyword>
<dbReference type="SUPFAM" id="SSF52096">
    <property type="entry name" value="ClpP/crotonase"/>
    <property type="match status" value="1"/>
</dbReference>
<dbReference type="Gene3D" id="2.60.120.260">
    <property type="entry name" value="Galactose-binding domain-like"/>
    <property type="match status" value="1"/>
</dbReference>
<feature type="domain" description="Tail specific protease" evidence="2">
    <location>
        <begin position="532"/>
        <end position="733"/>
    </location>
</feature>
<keyword evidence="3" id="KW-0378">Hydrolase</keyword>
<dbReference type="OrthoDB" id="5379939at2"/>
<sequence>MPRTLSTFVNSVLVLVFLTACSNHTTFNDPEQEKEIDNLMIFAKSYGLVKYFHPSDNAASIDWDLFSVYGTTQILENTGKDSINTILKNIYAPIAPTVLFSNEKQSIENINTTDSCVKWAYWQHQGLGMDSYDPSKIYYSVRVNAITRESKASGQGKILKSFSAIDYHGQEIAFRAKVRLKEFSKGTGHLVLKITDKNGEALFYNAMSRKPIKSGEWAEYTISTKVDSLANKIAFGFSLKDQGTLFIDSYSISQGKPNTNSEKLILSKGSPMDLSMDWEREGSGYAFLPEKEQTDKENTTIALKFTDSVIEKVEDKLFEETPKPNQILTKKLGNATYCELPVTLCLEHEKTLPIVPDRDFAQFKEKLNKTKIDTSGLGFRIANVIKVYNIAEHFHPYLKELDVDWEKELRNAIVKSYEDRTFADHVATLEEMVARLKDGHTRIDGYDKEKGRLPVAWDILEDQLVITNVLDEKLPVHIGDVVVKINGEDPDTFLDRFRSKISAGTPGWLHVRLAEESVIGKPGEEITVRVNGKTIPLSYTDTIYNDGKRKNWYRPAYKDISKDTKYINLTMNDIEAFNNLIPRLIKAKNLIFDLRGYPYPNLSSDVISYLLKEKDTASSWMRLPKYIYPDQDNVAGYIKGDWRLDPKKPYLGQKNIVFLTNGKAISYSESLLGYIKSYKLGTIIGEPTAGANGNYNKSSLLGGLKFLWTGLYLVQPNGEKVYARGILPDIERKETIEGLKENKDEVLDFAIRYLESI</sequence>
<organism evidence="3 4">
    <name type="scientific">Sinomicrobium oceani</name>
    <dbReference type="NCBI Taxonomy" id="1150368"/>
    <lineage>
        <taxon>Bacteria</taxon>
        <taxon>Pseudomonadati</taxon>
        <taxon>Bacteroidota</taxon>
        <taxon>Flavobacteriia</taxon>
        <taxon>Flavobacteriales</taxon>
        <taxon>Flavobacteriaceae</taxon>
        <taxon>Sinomicrobium</taxon>
    </lineage>
</organism>
<dbReference type="PANTHER" id="PTHR32060">
    <property type="entry name" value="TAIL-SPECIFIC PROTEASE"/>
    <property type="match status" value="1"/>
</dbReference>
<dbReference type="EMBL" id="FPJE01000018">
    <property type="protein sequence ID" value="SFW66241.1"/>
    <property type="molecule type" value="Genomic_DNA"/>
</dbReference>
<dbReference type="Pfam" id="PF03572">
    <property type="entry name" value="Peptidase_S41"/>
    <property type="match status" value="1"/>
</dbReference>
<keyword evidence="1" id="KW-0732">Signal</keyword>
<dbReference type="GO" id="GO:0004175">
    <property type="term" value="F:endopeptidase activity"/>
    <property type="evidence" value="ECO:0007669"/>
    <property type="project" value="TreeGrafter"/>
</dbReference>
<reference evidence="3 4" key="1">
    <citation type="submission" date="2016-11" db="EMBL/GenBank/DDBJ databases">
        <authorList>
            <person name="Jaros S."/>
            <person name="Januszkiewicz K."/>
            <person name="Wedrychowicz H."/>
        </authorList>
    </citation>
    <scope>NUCLEOTIDE SEQUENCE [LARGE SCALE GENOMIC DNA]</scope>
    <source>
        <strain evidence="3 4">CGMCC 1.12145</strain>
    </source>
</reference>
<evidence type="ECO:0000313" key="3">
    <source>
        <dbReference type="EMBL" id="SFW66241.1"/>
    </source>
</evidence>
<evidence type="ECO:0000313" key="4">
    <source>
        <dbReference type="Proteomes" id="UP000182248"/>
    </source>
</evidence>
<dbReference type="Proteomes" id="UP000182248">
    <property type="component" value="Unassembled WGS sequence"/>
</dbReference>
<evidence type="ECO:0000259" key="2">
    <source>
        <dbReference type="SMART" id="SM00245"/>
    </source>
</evidence>
<dbReference type="PANTHER" id="PTHR32060:SF30">
    <property type="entry name" value="CARBOXY-TERMINAL PROCESSING PROTEASE CTPA"/>
    <property type="match status" value="1"/>
</dbReference>
<dbReference type="GO" id="GO:0007165">
    <property type="term" value="P:signal transduction"/>
    <property type="evidence" value="ECO:0007669"/>
    <property type="project" value="TreeGrafter"/>
</dbReference>
<dbReference type="InterPro" id="IPR029045">
    <property type="entry name" value="ClpP/crotonase-like_dom_sf"/>
</dbReference>
<gene>
    <name evidence="3" type="ORF">SAMN02927921_03099</name>
</gene>
<keyword evidence="3" id="KW-0645">Protease</keyword>
<feature type="signal peptide" evidence="1">
    <location>
        <begin position="1"/>
        <end position="25"/>
    </location>
</feature>
<accession>A0A1K1R2U9</accession>
<dbReference type="GO" id="GO:0008236">
    <property type="term" value="F:serine-type peptidase activity"/>
    <property type="evidence" value="ECO:0007669"/>
    <property type="project" value="InterPro"/>
</dbReference>
<name>A0A1K1R2U9_9FLAO</name>
<feature type="chain" id="PRO_5012362938" evidence="1">
    <location>
        <begin position="26"/>
        <end position="757"/>
    </location>
</feature>
<dbReference type="SMART" id="SM00245">
    <property type="entry name" value="TSPc"/>
    <property type="match status" value="1"/>
</dbReference>
<dbReference type="CDD" id="cd06567">
    <property type="entry name" value="Peptidase_S41"/>
    <property type="match status" value="1"/>
</dbReference>
<dbReference type="STRING" id="1150368.SAMN02927921_03099"/>
<dbReference type="GO" id="GO:0006508">
    <property type="term" value="P:proteolysis"/>
    <property type="evidence" value="ECO:0007669"/>
    <property type="project" value="UniProtKB-KW"/>
</dbReference>
<dbReference type="PROSITE" id="PS51257">
    <property type="entry name" value="PROKAR_LIPOPROTEIN"/>
    <property type="match status" value="1"/>
</dbReference>
<evidence type="ECO:0000256" key="1">
    <source>
        <dbReference type="SAM" id="SignalP"/>
    </source>
</evidence>
<proteinExistence type="predicted"/>
<dbReference type="Gene3D" id="3.90.226.10">
    <property type="entry name" value="2-enoyl-CoA Hydratase, Chain A, domain 1"/>
    <property type="match status" value="1"/>
</dbReference>
<dbReference type="InterPro" id="IPR005151">
    <property type="entry name" value="Tail-specific_protease"/>
</dbReference>